<dbReference type="PROSITE" id="PS51257">
    <property type="entry name" value="PROKAR_LIPOPROTEIN"/>
    <property type="match status" value="1"/>
</dbReference>
<evidence type="ECO:0000313" key="1">
    <source>
        <dbReference type="EMBL" id="KKN94630.1"/>
    </source>
</evidence>
<name>A0A0F9UNG7_9ZZZZ</name>
<sequence length="64" mass="6261">MLNAKVVLIAAMIGALASLSACSTEQVVDNTVGATGFVAKTAVKGTVGAGRLAVKGVKKVSGTE</sequence>
<protein>
    <submittedName>
        <fullName evidence="1">Uncharacterized protein</fullName>
    </submittedName>
</protein>
<comment type="caution">
    <text evidence="1">The sequence shown here is derived from an EMBL/GenBank/DDBJ whole genome shotgun (WGS) entry which is preliminary data.</text>
</comment>
<proteinExistence type="predicted"/>
<organism evidence="1">
    <name type="scientific">marine sediment metagenome</name>
    <dbReference type="NCBI Taxonomy" id="412755"/>
    <lineage>
        <taxon>unclassified sequences</taxon>
        <taxon>metagenomes</taxon>
        <taxon>ecological metagenomes</taxon>
    </lineage>
</organism>
<accession>A0A0F9UNG7</accession>
<reference evidence="1" key="1">
    <citation type="journal article" date="2015" name="Nature">
        <title>Complex archaea that bridge the gap between prokaryotes and eukaryotes.</title>
        <authorList>
            <person name="Spang A."/>
            <person name="Saw J.H."/>
            <person name="Jorgensen S.L."/>
            <person name="Zaremba-Niedzwiedzka K."/>
            <person name="Martijn J."/>
            <person name="Lind A.E."/>
            <person name="van Eijk R."/>
            <person name="Schleper C."/>
            <person name="Guy L."/>
            <person name="Ettema T.J."/>
        </authorList>
    </citation>
    <scope>NUCLEOTIDE SEQUENCE</scope>
</reference>
<dbReference type="AlphaFoldDB" id="A0A0F9UNG7"/>
<dbReference type="EMBL" id="LAZR01000077">
    <property type="protein sequence ID" value="KKN94630.1"/>
    <property type="molecule type" value="Genomic_DNA"/>
</dbReference>
<gene>
    <name evidence="1" type="ORF">LCGC14_0187060</name>
</gene>